<evidence type="ECO:0000256" key="1">
    <source>
        <dbReference type="ARBA" id="ARBA00005384"/>
    </source>
</evidence>
<dbReference type="AlphaFoldDB" id="A0A4R2JBX1"/>
<dbReference type="GO" id="GO:0003700">
    <property type="term" value="F:DNA-binding transcription factor activity"/>
    <property type="evidence" value="ECO:0007669"/>
    <property type="project" value="InterPro"/>
</dbReference>
<dbReference type="SUPFAM" id="SSF46785">
    <property type="entry name" value="Winged helix' DNA-binding domain"/>
    <property type="match status" value="1"/>
</dbReference>
<dbReference type="GO" id="GO:0030170">
    <property type="term" value="F:pyridoxal phosphate binding"/>
    <property type="evidence" value="ECO:0007669"/>
    <property type="project" value="InterPro"/>
</dbReference>
<keyword evidence="5" id="KW-0804">Transcription</keyword>
<dbReference type="Gene3D" id="1.10.10.10">
    <property type="entry name" value="Winged helix-like DNA-binding domain superfamily/Winged helix DNA-binding domain"/>
    <property type="match status" value="1"/>
</dbReference>
<dbReference type="InterPro" id="IPR036388">
    <property type="entry name" value="WH-like_DNA-bd_sf"/>
</dbReference>
<keyword evidence="4 7" id="KW-0238">DNA-binding</keyword>
<dbReference type="InterPro" id="IPR000524">
    <property type="entry name" value="Tscrpt_reg_HTH_GntR"/>
</dbReference>
<evidence type="ECO:0000259" key="6">
    <source>
        <dbReference type="PROSITE" id="PS50949"/>
    </source>
</evidence>
<keyword evidence="8" id="KW-1185">Reference proteome</keyword>
<gene>
    <name evidence="7" type="ORF">EV192_110178</name>
</gene>
<sequence>MAGQRPLGMDRLTDGSDLVDVLGDWTSTSGGRAPLYRRLAEAVRRAIHAGDLHAGERLPSERDLARALAVSRATVVSAYDELRSIGLVDSRRGSGTRVVRPPNFRPSGDGRLRAANPIINRASEHPGDVISLARAIDPGAPHLRGALLDLVHADLPALLAGSGYHPAGLPELRQAVASYLTATGLQTEPKQVVITTGAQQAIGLITQMYLRRGWTAVVESPSWPGCLDVFRATGVRLVGVELDAEGIRADLLAKAMAEHGPDLLYVMPTYHNPTGVLMSANRRRRIAELAARYAVPVVEDHAYTVGAAEGAPPPIGAFASTGAEVLTVGSLAKSVWAGLRIGWVRGSIETAERLARHKALADLGSPILDQALAARLLPQLAELGATRAMELRERLGRARELLTQYIPEWRWRTPDGGSALWIELPNTDARVFAQVALRHGVEVVPGAATDPTGAHDNFIRFPFGFQDETLTELVHRLSRAWGESRR</sequence>
<dbReference type="Pfam" id="PF00155">
    <property type="entry name" value="Aminotran_1_2"/>
    <property type="match status" value="1"/>
</dbReference>
<dbReference type="InterPro" id="IPR004839">
    <property type="entry name" value="Aminotransferase_I/II_large"/>
</dbReference>
<dbReference type="InterPro" id="IPR036390">
    <property type="entry name" value="WH_DNA-bd_sf"/>
</dbReference>
<evidence type="ECO:0000256" key="3">
    <source>
        <dbReference type="ARBA" id="ARBA00023015"/>
    </source>
</evidence>
<dbReference type="InterPro" id="IPR015424">
    <property type="entry name" value="PyrdxlP-dep_Trfase"/>
</dbReference>
<keyword evidence="2" id="KW-0663">Pyridoxal phosphate</keyword>
<evidence type="ECO:0000313" key="8">
    <source>
        <dbReference type="Proteomes" id="UP000295680"/>
    </source>
</evidence>
<protein>
    <submittedName>
        <fullName evidence="7">DNA-binding transcriptional MocR family regulator</fullName>
    </submittedName>
</protein>
<organism evidence="7 8">
    <name type="scientific">Actinocrispum wychmicini</name>
    <dbReference type="NCBI Taxonomy" id="1213861"/>
    <lineage>
        <taxon>Bacteria</taxon>
        <taxon>Bacillati</taxon>
        <taxon>Actinomycetota</taxon>
        <taxon>Actinomycetes</taxon>
        <taxon>Pseudonocardiales</taxon>
        <taxon>Pseudonocardiaceae</taxon>
        <taxon>Actinocrispum</taxon>
    </lineage>
</organism>
<reference evidence="7 8" key="1">
    <citation type="submission" date="2019-03" db="EMBL/GenBank/DDBJ databases">
        <title>Genomic Encyclopedia of Type Strains, Phase IV (KMG-IV): sequencing the most valuable type-strain genomes for metagenomic binning, comparative biology and taxonomic classification.</title>
        <authorList>
            <person name="Goeker M."/>
        </authorList>
    </citation>
    <scope>NUCLEOTIDE SEQUENCE [LARGE SCALE GENOMIC DNA]</scope>
    <source>
        <strain evidence="7 8">DSM 45934</strain>
    </source>
</reference>
<evidence type="ECO:0000256" key="2">
    <source>
        <dbReference type="ARBA" id="ARBA00022898"/>
    </source>
</evidence>
<dbReference type="CDD" id="cd00609">
    <property type="entry name" value="AAT_like"/>
    <property type="match status" value="1"/>
</dbReference>
<name>A0A4R2JBX1_9PSEU</name>
<dbReference type="CDD" id="cd07377">
    <property type="entry name" value="WHTH_GntR"/>
    <property type="match status" value="1"/>
</dbReference>
<dbReference type="PANTHER" id="PTHR46577">
    <property type="entry name" value="HTH-TYPE TRANSCRIPTIONAL REGULATORY PROTEIN GABR"/>
    <property type="match status" value="1"/>
</dbReference>
<comment type="similarity">
    <text evidence="1">In the C-terminal section; belongs to the class-I pyridoxal-phosphate-dependent aminotransferase family.</text>
</comment>
<keyword evidence="3" id="KW-0805">Transcription regulation</keyword>
<dbReference type="OrthoDB" id="199743at2"/>
<dbReference type="Gene3D" id="3.40.640.10">
    <property type="entry name" value="Type I PLP-dependent aspartate aminotransferase-like (Major domain)"/>
    <property type="match status" value="1"/>
</dbReference>
<dbReference type="EMBL" id="SLWS01000010">
    <property type="protein sequence ID" value="TCO53589.1"/>
    <property type="molecule type" value="Genomic_DNA"/>
</dbReference>
<dbReference type="SUPFAM" id="SSF53383">
    <property type="entry name" value="PLP-dependent transferases"/>
    <property type="match status" value="1"/>
</dbReference>
<evidence type="ECO:0000256" key="5">
    <source>
        <dbReference type="ARBA" id="ARBA00023163"/>
    </source>
</evidence>
<accession>A0A4R2JBX1</accession>
<dbReference type="InterPro" id="IPR051446">
    <property type="entry name" value="HTH_trans_reg/aminotransferase"/>
</dbReference>
<dbReference type="Proteomes" id="UP000295680">
    <property type="component" value="Unassembled WGS sequence"/>
</dbReference>
<dbReference type="PROSITE" id="PS50949">
    <property type="entry name" value="HTH_GNTR"/>
    <property type="match status" value="1"/>
</dbReference>
<dbReference type="PANTHER" id="PTHR46577:SF1">
    <property type="entry name" value="HTH-TYPE TRANSCRIPTIONAL REGULATORY PROTEIN GABR"/>
    <property type="match status" value="1"/>
</dbReference>
<evidence type="ECO:0000256" key="4">
    <source>
        <dbReference type="ARBA" id="ARBA00023125"/>
    </source>
</evidence>
<dbReference type="GO" id="GO:0003677">
    <property type="term" value="F:DNA binding"/>
    <property type="evidence" value="ECO:0007669"/>
    <property type="project" value="UniProtKB-KW"/>
</dbReference>
<comment type="caution">
    <text evidence="7">The sequence shown here is derived from an EMBL/GenBank/DDBJ whole genome shotgun (WGS) entry which is preliminary data.</text>
</comment>
<dbReference type="SMART" id="SM00345">
    <property type="entry name" value="HTH_GNTR"/>
    <property type="match status" value="1"/>
</dbReference>
<evidence type="ECO:0000313" key="7">
    <source>
        <dbReference type="EMBL" id="TCO53589.1"/>
    </source>
</evidence>
<dbReference type="InterPro" id="IPR015422">
    <property type="entry name" value="PyrdxlP-dep_Trfase_small"/>
</dbReference>
<dbReference type="Gene3D" id="3.90.1150.10">
    <property type="entry name" value="Aspartate Aminotransferase, domain 1"/>
    <property type="match status" value="1"/>
</dbReference>
<dbReference type="PRINTS" id="PR00035">
    <property type="entry name" value="HTHGNTR"/>
</dbReference>
<feature type="domain" description="HTH gntR-type" evidence="6">
    <location>
        <begin position="33"/>
        <end position="101"/>
    </location>
</feature>
<proteinExistence type="inferred from homology"/>
<dbReference type="InterPro" id="IPR015421">
    <property type="entry name" value="PyrdxlP-dep_Trfase_major"/>
</dbReference>
<dbReference type="Pfam" id="PF00392">
    <property type="entry name" value="GntR"/>
    <property type="match status" value="1"/>
</dbReference>